<name>A0A1T5DTU0_9SPHI</name>
<accession>A0A1T5DTU0</accession>
<dbReference type="InterPro" id="IPR041382">
    <property type="entry name" value="SH3_16"/>
</dbReference>
<evidence type="ECO:0000259" key="5">
    <source>
        <dbReference type="PROSITE" id="PS51935"/>
    </source>
</evidence>
<dbReference type="OrthoDB" id="9813368at2"/>
<dbReference type="InterPro" id="IPR038765">
    <property type="entry name" value="Papain-like_cys_pep_sf"/>
</dbReference>
<keyword evidence="3" id="KW-0378">Hydrolase</keyword>
<dbReference type="Gene3D" id="3.90.1720.10">
    <property type="entry name" value="endopeptidase domain like (from Nostoc punctiforme)"/>
    <property type="match status" value="1"/>
</dbReference>
<dbReference type="PANTHER" id="PTHR47053:SF1">
    <property type="entry name" value="MUREIN DD-ENDOPEPTIDASE MEPH-RELATED"/>
    <property type="match status" value="1"/>
</dbReference>
<dbReference type="PANTHER" id="PTHR47053">
    <property type="entry name" value="MUREIN DD-ENDOPEPTIDASE MEPH-RELATED"/>
    <property type="match status" value="1"/>
</dbReference>
<organism evidence="6 7">
    <name type="scientific">Daejeonella lutea</name>
    <dbReference type="NCBI Taxonomy" id="572036"/>
    <lineage>
        <taxon>Bacteria</taxon>
        <taxon>Pseudomonadati</taxon>
        <taxon>Bacteroidota</taxon>
        <taxon>Sphingobacteriia</taxon>
        <taxon>Sphingobacteriales</taxon>
        <taxon>Sphingobacteriaceae</taxon>
        <taxon>Daejeonella</taxon>
    </lineage>
</organism>
<evidence type="ECO:0000256" key="1">
    <source>
        <dbReference type="ARBA" id="ARBA00007074"/>
    </source>
</evidence>
<evidence type="ECO:0000256" key="3">
    <source>
        <dbReference type="ARBA" id="ARBA00022801"/>
    </source>
</evidence>
<sequence>MKKIIFYIALFLILGSESRAGLADSTIIKKVTELATQVQKKYAPDKRTEYFQIKMQTNEPLAYTVEVSRPEAITELKNLLSTQGISVKVNGEVLPSKDLGEKIYGVANLSVSNNRYAPSHSAEMATQSILGTPVKILKKERGYYFVRTPDNYLSYSETAGITAMTKAEFEAWQSSDKIVYTDIYGQAFSDPSETSSPISDLVSGNILQLLGTANGFYKVAFPDKRTAYIPMSTAQSFSQWEKRPNPSADQILKSARTMLGVPYLWGGTSTKGVDCSGFTKTSYFLNGVVLPRDASQQALVGEKVDIYEADTVNIAKCLKNLKPGDLLFFAGDKKNMRITHTALYIGEGQFIQSAGLVRINSMVSGSANYGDFEARTLVSARRMLNSIGKPEITRVDQHPYYKHKTE</sequence>
<dbReference type="GO" id="GO:0008234">
    <property type="term" value="F:cysteine-type peptidase activity"/>
    <property type="evidence" value="ECO:0007669"/>
    <property type="project" value="UniProtKB-KW"/>
</dbReference>
<feature type="domain" description="NlpC/P60" evidence="5">
    <location>
        <begin position="245"/>
        <end position="384"/>
    </location>
</feature>
<reference evidence="7" key="1">
    <citation type="submission" date="2017-02" db="EMBL/GenBank/DDBJ databases">
        <authorList>
            <person name="Varghese N."/>
            <person name="Submissions S."/>
        </authorList>
    </citation>
    <scope>NUCLEOTIDE SEQUENCE [LARGE SCALE GENOMIC DNA]</scope>
    <source>
        <strain evidence="7">DSM 22385</strain>
    </source>
</reference>
<dbReference type="Pfam" id="PF18348">
    <property type="entry name" value="SH3_16"/>
    <property type="match status" value="1"/>
</dbReference>
<dbReference type="GO" id="GO:0006508">
    <property type="term" value="P:proteolysis"/>
    <property type="evidence" value="ECO:0007669"/>
    <property type="project" value="UniProtKB-KW"/>
</dbReference>
<comment type="similarity">
    <text evidence="1">Belongs to the peptidase C40 family.</text>
</comment>
<keyword evidence="4" id="KW-0788">Thiol protease</keyword>
<dbReference type="Gene3D" id="2.30.30.40">
    <property type="entry name" value="SH3 Domains"/>
    <property type="match status" value="2"/>
</dbReference>
<proteinExistence type="inferred from homology"/>
<evidence type="ECO:0000256" key="4">
    <source>
        <dbReference type="ARBA" id="ARBA00022807"/>
    </source>
</evidence>
<dbReference type="PROSITE" id="PS51935">
    <property type="entry name" value="NLPC_P60"/>
    <property type="match status" value="1"/>
</dbReference>
<evidence type="ECO:0000256" key="2">
    <source>
        <dbReference type="ARBA" id="ARBA00022670"/>
    </source>
</evidence>
<dbReference type="STRING" id="572036.SAMN05661099_2593"/>
<dbReference type="SUPFAM" id="SSF54001">
    <property type="entry name" value="Cysteine proteinases"/>
    <property type="match status" value="1"/>
</dbReference>
<dbReference type="AlphaFoldDB" id="A0A1T5DTU0"/>
<dbReference type="InterPro" id="IPR000064">
    <property type="entry name" value="NLP_P60_dom"/>
</dbReference>
<dbReference type="InterPro" id="IPR051202">
    <property type="entry name" value="Peptidase_C40"/>
</dbReference>
<dbReference type="Proteomes" id="UP000189981">
    <property type="component" value="Unassembled WGS sequence"/>
</dbReference>
<evidence type="ECO:0000313" key="6">
    <source>
        <dbReference type="EMBL" id="SKB74956.1"/>
    </source>
</evidence>
<keyword evidence="2" id="KW-0645">Protease</keyword>
<evidence type="ECO:0000313" key="7">
    <source>
        <dbReference type="Proteomes" id="UP000189981"/>
    </source>
</evidence>
<keyword evidence="7" id="KW-1185">Reference proteome</keyword>
<dbReference type="Pfam" id="PF00877">
    <property type="entry name" value="NLPC_P60"/>
    <property type="match status" value="1"/>
</dbReference>
<dbReference type="EMBL" id="FUYR01000002">
    <property type="protein sequence ID" value="SKB74956.1"/>
    <property type="molecule type" value="Genomic_DNA"/>
</dbReference>
<dbReference type="RefSeq" id="WP_079703085.1">
    <property type="nucleotide sequence ID" value="NZ_FUYR01000002.1"/>
</dbReference>
<gene>
    <name evidence="6" type="ORF">SAMN05661099_2593</name>
</gene>
<protein>
    <submittedName>
        <fullName evidence="6">NlpC/P60 family protein</fullName>
    </submittedName>
</protein>